<dbReference type="Proteomes" id="UP000218334">
    <property type="component" value="Unassembled WGS sequence"/>
</dbReference>
<sequence>MCYPTLKHLDTSLAYVLDRNRQIGTGLEEAEVNQGAILSIEDLSASISILPLCSSIQLFAVHVLRNIRLDFWYQTCIDASNCLKMPVEPCDDSIFTSLFMTPPSGPRLEMLHVPFLTLEACRDDNSAVTGVKWFV</sequence>
<organism evidence="1 2">
    <name type="scientific">Armillaria solidipes</name>
    <dbReference type="NCBI Taxonomy" id="1076256"/>
    <lineage>
        <taxon>Eukaryota</taxon>
        <taxon>Fungi</taxon>
        <taxon>Dikarya</taxon>
        <taxon>Basidiomycota</taxon>
        <taxon>Agaricomycotina</taxon>
        <taxon>Agaricomycetes</taxon>
        <taxon>Agaricomycetidae</taxon>
        <taxon>Agaricales</taxon>
        <taxon>Marasmiineae</taxon>
        <taxon>Physalacriaceae</taxon>
        <taxon>Armillaria</taxon>
    </lineage>
</organism>
<protein>
    <submittedName>
        <fullName evidence="1">Uncharacterized protein</fullName>
    </submittedName>
</protein>
<evidence type="ECO:0000313" key="2">
    <source>
        <dbReference type="Proteomes" id="UP000218334"/>
    </source>
</evidence>
<accession>A0A2H3BY76</accession>
<evidence type="ECO:0000313" key="1">
    <source>
        <dbReference type="EMBL" id="PBK69547.1"/>
    </source>
</evidence>
<gene>
    <name evidence="1" type="ORF">ARMSODRAFT_167922</name>
</gene>
<dbReference type="AlphaFoldDB" id="A0A2H3BY76"/>
<keyword evidence="2" id="KW-1185">Reference proteome</keyword>
<proteinExistence type="predicted"/>
<name>A0A2H3BY76_9AGAR</name>
<reference evidence="2" key="1">
    <citation type="journal article" date="2017" name="Nat. Ecol. Evol.">
        <title>Genome expansion and lineage-specific genetic innovations in the forest pathogenic fungi Armillaria.</title>
        <authorList>
            <person name="Sipos G."/>
            <person name="Prasanna A.N."/>
            <person name="Walter M.C."/>
            <person name="O'Connor E."/>
            <person name="Balint B."/>
            <person name="Krizsan K."/>
            <person name="Kiss B."/>
            <person name="Hess J."/>
            <person name="Varga T."/>
            <person name="Slot J."/>
            <person name="Riley R."/>
            <person name="Boka B."/>
            <person name="Rigling D."/>
            <person name="Barry K."/>
            <person name="Lee J."/>
            <person name="Mihaltcheva S."/>
            <person name="LaButti K."/>
            <person name="Lipzen A."/>
            <person name="Waldron R."/>
            <person name="Moloney N.M."/>
            <person name="Sperisen C."/>
            <person name="Kredics L."/>
            <person name="Vagvoelgyi C."/>
            <person name="Patrignani A."/>
            <person name="Fitzpatrick D."/>
            <person name="Nagy I."/>
            <person name="Doyle S."/>
            <person name="Anderson J.B."/>
            <person name="Grigoriev I.V."/>
            <person name="Gueldener U."/>
            <person name="Muensterkoetter M."/>
            <person name="Nagy L.G."/>
        </authorList>
    </citation>
    <scope>NUCLEOTIDE SEQUENCE [LARGE SCALE GENOMIC DNA]</scope>
    <source>
        <strain evidence="2">28-4</strain>
    </source>
</reference>
<dbReference type="EMBL" id="KZ293429">
    <property type="protein sequence ID" value="PBK69547.1"/>
    <property type="molecule type" value="Genomic_DNA"/>
</dbReference>